<name>A0A0B8T122_9SPHI</name>
<dbReference type="AlphaFoldDB" id="A0A0B8T122"/>
<reference evidence="4" key="1">
    <citation type="submission" date="2014-04" db="EMBL/GenBank/DDBJ databases">
        <title>Whole-Genome optical mapping and complete genome sequence of Sphingobacterium deserti sp. nov., a new spaces isolated from desert in the west of China.</title>
        <authorList>
            <person name="Teng C."/>
            <person name="Zhou Z."/>
            <person name="Li X."/>
            <person name="Chen M."/>
            <person name="Lin M."/>
            <person name="Wang L."/>
            <person name="Su S."/>
            <person name="Zhang C."/>
            <person name="Zhang W."/>
        </authorList>
    </citation>
    <scope>NUCLEOTIDE SEQUENCE [LARGE SCALE GENOMIC DNA]</scope>
    <source>
        <strain evidence="4">ACCC05744</strain>
    </source>
</reference>
<keyword evidence="2" id="KW-0732">Signal</keyword>
<feature type="compositionally biased region" description="Basic and acidic residues" evidence="1">
    <location>
        <begin position="201"/>
        <end position="212"/>
    </location>
</feature>
<protein>
    <submittedName>
        <fullName evidence="3">Uncharacterized protein</fullName>
    </submittedName>
</protein>
<organism evidence="3 4">
    <name type="scientific">Sphingobacterium deserti</name>
    <dbReference type="NCBI Taxonomy" id="1229276"/>
    <lineage>
        <taxon>Bacteria</taxon>
        <taxon>Pseudomonadati</taxon>
        <taxon>Bacteroidota</taxon>
        <taxon>Sphingobacteriia</taxon>
        <taxon>Sphingobacteriales</taxon>
        <taxon>Sphingobacteriaceae</taxon>
        <taxon>Sphingobacterium</taxon>
    </lineage>
</organism>
<evidence type="ECO:0000313" key="4">
    <source>
        <dbReference type="Proteomes" id="UP000031802"/>
    </source>
</evidence>
<evidence type="ECO:0000256" key="1">
    <source>
        <dbReference type="SAM" id="MobiDB-lite"/>
    </source>
</evidence>
<keyword evidence="4" id="KW-1185">Reference proteome</keyword>
<comment type="caution">
    <text evidence="3">The sequence shown here is derived from an EMBL/GenBank/DDBJ whole genome shotgun (WGS) entry which is preliminary data.</text>
</comment>
<dbReference type="OrthoDB" id="712387at2"/>
<dbReference type="Proteomes" id="UP000031802">
    <property type="component" value="Unassembled WGS sequence"/>
</dbReference>
<dbReference type="STRING" id="1229276.DI53_3903"/>
<dbReference type="RefSeq" id="WP_037503738.1">
    <property type="nucleotide sequence ID" value="NZ_JJMU01000073.1"/>
</dbReference>
<proteinExistence type="predicted"/>
<accession>A0A0B8T122</accession>
<dbReference type="eggNOG" id="ENOG5032TP7">
    <property type="taxonomic scope" value="Bacteria"/>
</dbReference>
<feature type="chain" id="PRO_5002142097" evidence="2">
    <location>
        <begin position="21"/>
        <end position="212"/>
    </location>
</feature>
<feature type="region of interest" description="Disordered" evidence="1">
    <location>
        <begin position="189"/>
        <end position="212"/>
    </location>
</feature>
<evidence type="ECO:0000256" key="2">
    <source>
        <dbReference type="SAM" id="SignalP"/>
    </source>
</evidence>
<dbReference type="PATRIC" id="fig|1229276.3.peg.4043"/>
<dbReference type="EMBL" id="JJMU01000073">
    <property type="protein sequence ID" value="KGE12333.1"/>
    <property type="molecule type" value="Genomic_DNA"/>
</dbReference>
<sequence>MKLKQLFALLLIFSTGIAFAQDNEQHITKLVLSKKDKKSFNNRDSSITVYIDTLIMKDRSSLQFYGKKDVKLIVKHAELGKRVFFSGIGAKNNASNFDIDINFKKLGSLYVIASGRDAMNGTRTFDNGDGGTVNFHYDGNGIIPQSTDKKSNNYLYIDVSAGGRITNPQSDLNQIHSLISMSAPGLRGVPQGQIYSGSPGREGKATIEKSMD</sequence>
<feature type="signal peptide" evidence="2">
    <location>
        <begin position="1"/>
        <end position="20"/>
    </location>
</feature>
<reference evidence="3 4" key="2">
    <citation type="journal article" date="2015" name="PLoS ONE">
        <title>Whole-Genome Optical Mapping and Finished Genome Sequence of Sphingobacterium deserti sp. nov., a New Species Isolated from the Western Desert of China.</title>
        <authorList>
            <person name="Teng C."/>
            <person name="Zhou Z."/>
            <person name="Molnar I."/>
            <person name="Li X."/>
            <person name="Tang R."/>
            <person name="Chen M."/>
            <person name="Wang L."/>
            <person name="Su S."/>
            <person name="Zhang W."/>
            <person name="Lin M."/>
        </authorList>
    </citation>
    <scope>NUCLEOTIDE SEQUENCE [LARGE SCALE GENOMIC DNA]</scope>
    <source>
        <strain evidence="4">ACCC05744</strain>
    </source>
</reference>
<evidence type="ECO:0000313" key="3">
    <source>
        <dbReference type="EMBL" id="KGE12333.1"/>
    </source>
</evidence>
<gene>
    <name evidence="3" type="ORF">DI53_3903</name>
</gene>